<gene>
    <name evidence="2" type="ORF">ENP86_09005</name>
</gene>
<proteinExistence type="predicted"/>
<evidence type="ECO:0000313" key="2">
    <source>
        <dbReference type="EMBL" id="HDY59673.1"/>
    </source>
</evidence>
<dbReference type="EMBL" id="DSKY01000021">
    <property type="protein sequence ID" value="HDY59673.1"/>
    <property type="molecule type" value="Genomic_DNA"/>
</dbReference>
<name>A0A7V1EIK6_UNCW3</name>
<protein>
    <submittedName>
        <fullName evidence="2">T9SS type A sorting domain-containing protein</fullName>
    </submittedName>
</protein>
<dbReference type="InterPro" id="IPR026444">
    <property type="entry name" value="Secre_tail"/>
</dbReference>
<dbReference type="AlphaFoldDB" id="A0A7V1EIK6"/>
<dbReference type="Pfam" id="PF18962">
    <property type="entry name" value="Por_Secre_tail"/>
    <property type="match status" value="1"/>
</dbReference>
<reference evidence="2" key="1">
    <citation type="journal article" date="2020" name="mSystems">
        <title>Genome- and Community-Level Interaction Insights into Carbon Utilization and Element Cycling Functions of Hydrothermarchaeota in Hydrothermal Sediment.</title>
        <authorList>
            <person name="Zhou Z."/>
            <person name="Liu Y."/>
            <person name="Xu W."/>
            <person name="Pan J."/>
            <person name="Luo Z.H."/>
            <person name="Li M."/>
        </authorList>
    </citation>
    <scope>NUCLEOTIDE SEQUENCE [LARGE SCALE GENOMIC DNA]</scope>
    <source>
        <strain evidence="2">SpSt-258</strain>
    </source>
</reference>
<evidence type="ECO:0000259" key="1">
    <source>
        <dbReference type="Pfam" id="PF18962"/>
    </source>
</evidence>
<dbReference type="NCBIfam" id="TIGR04183">
    <property type="entry name" value="Por_Secre_tail"/>
    <property type="match status" value="1"/>
</dbReference>
<comment type="caution">
    <text evidence="2">The sequence shown here is derived from an EMBL/GenBank/DDBJ whole genome shotgun (WGS) entry which is preliminary data.</text>
</comment>
<organism evidence="2">
    <name type="scientific">candidate division WOR-3 bacterium</name>
    <dbReference type="NCBI Taxonomy" id="2052148"/>
    <lineage>
        <taxon>Bacteria</taxon>
        <taxon>Bacteria division WOR-3</taxon>
    </lineage>
</organism>
<feature type="domain" description="Secretion system C-terminal sorting" evidence="1">
    <location>
        <begin position="20"/>
        <end position="97"/>
    </location>
</feature>
<accession>A0A7V1EIK6</accession>
<sequence>MQTVILVRSGIKNASQGFNIYPSTSSGLLNVEWTQKFQRGIELAIYDVSGKRIRSMFERDCSTGDCKKTLNLSDLACGVYFIILKQNGEQVSKKFTIIR</sequence>